<feature type="domain" description="MASE1" evidence="7">
    <location>
        <begin position="10"/>
        <end position="294"/>
    </location>
</feature>
<dbReference type="SUPFAM" id="SSF55785">
    <property type="entry name" value="PYP-like sensor domain (PAS domain)"/>
    <property type="match status" value="1"/>
</dbReference>
<feature type="transmembrane region" description="Helical" evidence="6">
    <location>
        <begin position="118"/>
        <end position="139"/>
    </location>
</feature>
<dbReference type="Proteomes" id="UP000282741">
    <property type="component" value="Chromosome"/>
</dbReference>
<evidence type="ECO:0000256" key="6">
    <source>
        <dbReference type="SAM" id="Phobius"/>
    </source>
</evidence>
<evidence type="ECO:0000256" key="4">
    <source>
        <dbReference type="ARBA" id="ARBA00022989"/>
    </source>
</evidence>
<proteinExistence type="predicted"/>
<evidence type="ECO:0000256" key="3">
    <source>
        <dbReference type="ARBA" id="ARBA00022692"/>
    </source>
</evidence>
<name>A0AAN1VF30_9BORD</name>
<evidence type="ECO:0000256" key="1">
    <source>
        <dbReference type="ARBA" id="ARBA00004651"/>
    </source>
</evidence>
<dbReference type="Gene3D" id="3.30.450.20">
    <property type="entry name" value="PAS domain"/>
    <property type="match status" value="1"/>
</dbReference>
<feature type="transmembrane region" description="Helical" evidence="6">
    <location>
        <begin position="79"/>
        <end position="98"/>
    </location>
</feature>
<accession>A0AAN1VF30</accession>
<feature type="transmembrane region" description="Helical" evidence="6">
    <location>
        <begin position="35"/>
        <end position="50"/>
    </location>
</feature>
<keyword evidence="3 6" id="KW-0812">Transmembrane</keyword>
<comment type="subcellular location">
    <subcellularLocation>
        <location evidence="1">Cell membrane</location>
        <topology evidence="1">Multi-pass membrane protein</topology>
    </subcellularLocation>
</comment>
<protein>
    <recommendedName>
        <fullName evidence="7">MASE1 domain-containing protein</fullName>
    </recommendedName>
</protein>
<dbReference type="EMBL" id="CP024172">
    <property type="protein sequence ID" value="AZW16424.1"/>
    <property type="molecule type" value="Genomic_DNA"/>
</dbReference>
<feature type="transmembrane region" description="Helical" evidence="6">
    <location>
        <begin position="184"/>
        <end position="203"/>
    </location>
</feature>
<evidence type="ECO:0000259" key="7">
    <source>
        <dbReference type="Pfam" id="PF05231"/>
    </source>
</evidence>
<feature type="transmembrane region" description="Helical" evidence="6">
    <location>
        <begin position="275"/>
        <end position="294"/>
    </location>
</feature>
<keyword evidence="4 6" id="KW-1133">Transmembrane helix</keyword>
<dbReference type="AlphaFoldDB" id="A0AAN1VF30"/>
<organism evidence="8 9">
    <name type="scientific">Bordetella hinzii</name>
    <dbReference type="NCBI Taxonomy" id="103855"/>
    <lineage>
        <taxon>Bacteria</taxon>
        <taxon>Pseudomonadati</taxon>
        <taxon>Pseudomonadota</taxon>
        <taxon>Betaproteobacteria</taxon>
        <taxon>Burkholderiales</taxon>
        <taxon>Alcaligenaceae</taxon>
        <taxon>Bordetella</taxon>
    </lineage>
</organism>
<dbReference type="KEGG" id="bhz:ACR54_00337"/>
<dbReference type="InterPro" id="IPR035965">
    <property type="entry name" value="PAS-like_dom_sf"/>
</dbReference>
<sequence>MNETRLLRMMLFAAVYGVLAFYGLAQLDHGEYSSLLWPAAGILLGTLMVSRLRDWPLLIVVAAVLHAAAGIYSDRSAGISAVYVLTDVIVLPLGALLWRRRGKPGPHGLDTGRGLAWFLVSLAVIGVAGALLCTLGLALLHPGAPSTWQAWMTAEVIGGLVGAPLVVAWSGFRAKRSGGSNTRNFLSGALWFALLLASATIAFDGPTAVAVLGSTRYELSYLPLLFVVCVALTWDQRGATLATLALALIAAVQTSQGEGPFGSMFAFQRTGLLEVQGYVGAAAILSLLMSTLMADNRRVVEEARESRVRFEAALLGSRHVMYVYDPASGRIAWEGEVASVLGRPSTGMGSLEGLLSCVHPEDREALRAGLALRASGEADAEGALIYRLGLGQDEWLTVADTGSAIADTSDTVYLVTGLLRRYVERGL</sequence>
<evidence type="ECO:0000256" key="5">
    <source>
        <dbReference type="ARBA" id="ARBA00023136"/>
    </source>
</evidence>
<reference evidence="9" key="1">
    <citation type="submission" date="2017-10" db="EMBL/GenBank/DDBJ databases">
        <title>Whole genome sequencing of various Bordetella species.</title>
        <authorList>
            <person name="Weigand M.R."/>
            <person name="Loparev V."/>
            <person name="Peng Y."/>
            <person name="Bowden K.E."/>
            <person name="Tondella M.L."/>
            <person name="Williams M.M."/>
        </authorList>
    </citation>
    <scope>NUCLEOTIDE SEQUENCE [LARGE SCALE GENOMIC DNA]</scope>
    <source>
        <strain evidence="9">H720</strain>
    </source>
</reference>
<dbReference type="GO" id="GO:0005886">
    <property type="term" value="C:plasma membrane"/>
    <property type="evidence" value="ECO:0007669"/>
    <property type="project" value="UniProtKB-SubCell"/>
</dbReference>
<evidence type="ECO:0000313" key="8">
    <source>
        <dbReference type="EMBL" id="AZW16424.1"/>
    </source>
</evidence>
<keyword evidence="5 6" id="KW-0472">Membrane</keyword>
<dbReference type="RefSeq" id="WP_080666493.1">
    <property type="nucleotide sequence ID" value="NZ_CP012076.1"/>
</dbReference>
<evidence type="ECO:0000313" key="9">
    <source>
        <dbReference type="Proteomes" id="UP000282741"/>
    </source>
</evidence>
<feature type="transmembrane region" description="Helical" evidence="6">
    <location>
        <begin position="215"/>
        <end position="234"/>
    </location>
</feature>
<dbReference type="Pfam" id="PF05231">
    <property type="entry name" value="MASE1"/>
    <property type="match status" value="1"/>
</dbReference>
<keyword evidence="2" id="KW-1003">Cell membrane</keyword>
<gene>
    <name evidence="8" type="ORF">CS347_06435</name>
</gene>
<evidence type="ECO:0000256" key="2">
    <source>
        <dbReference type="ARBA" id="ARBA00022475"/>
    </source>
</evidence>
<feature type="transmembrane region" description="Helical" evidence="6">
    <location>
        <begin position="57"/>
        <end position="73"/>
    </location>
</feature>
<dbReference type="GeneID" id="92996410"/>
<feature type="transmembrane region" description="Helical" evidence="6">
    <location>
        <begin position="151"/>
        <end position="172"/>
    </location>
</feature>
<dbReference type="InterPro" id="IPR007895">
    <property type="entry name" value="MASE1"/>
</dbReference>
<feature type="transmembrane region" description="Helical" evidence="6">
    <location>
        <begin position="239"/>
        <end position="255"/>
    </location>
</feature>